<feature type="signal peptide" evidence="1">
    <location>
        <begin position="1"/>
        <end position="24"/>
    </location>
</feature>
<dbReference type="RefSeq" id="WP_145242467.1">
    <property type="nucleotide sequence ID" value="NZ_CP036273.1"/>
</dbReference>
<reference evidence="2 3" key="1">
    <citation type="submission" date="2019-02" db="EMBL/GenBank/DDBJ databases">
        <title>Deep-cultivation of Planctomycetes and their phenomic and genomic characterization uncovers novel biology.</title>
        <authorList>
            <person name="Wiegand S."/>
            <person name="Jogler M."/>
            <person name="Boedeker C."/>
            <person name="Pinto D."/>
            <person name="Vollmers J."/>
            <person name="Rivas-Marin E."/>
            <person name="Kohn T."/>
            <person name="Peeters S.H."/>
            <person name="Heuer A."/>
            <person name="Rast P."/>
            <person name="Oberbeckmann S."/>
            <person name="Bunk B."/>
            <person name="Jeske O."/>
            <person name="Meyerdierks A."/>
            <person name="Storesund J.E."/>
            <person name="Kallscheuer N."/>
            <person name="Luecker S."/>
            <person name="Lage O.M."/>
            <person name="Pohl T."/>
            <person name="Merkel B.J."/>
            <person name="Hornburger P."/>
            <person name="Mueller R.-W."/>
            <person name="Bruemmer F."/>
            <person name="Labrenz M."/>
            <person name="Spormann A.M."/>
            <person name="Op den Camp H."/>
            <person name="Overmann J."/>
            <person name="Amann R."/>
            <person name="Jetten M.S.M."/>
            <person name="Mascher T."/>
            <person name="Medema M.H."/>
            <person name="Devos D.P."/>
            <person name="Kaster A.-K."/>
            <person name="Ovreas L."/>
            <person name="Rohde M."/>
            <person name="Galperin M.Y."/>
            <person name="Jogler C."/>
        </authorList>
    </citation>
    <scope>NUCLEOTIDE SEQUENCE [LARGE SCALE GENOMIC DNA]</scope>
    <source>
        <strain evidence="2 3">ETA_A1</strain>
    </source>
</reference>
<dbReference type="AlphaFoldDB" id="A0A517XYI9"/>
<evidence type="ECO:0000313" key="3">
    <source>
        <dbReference type="Proteomes" id="UP000319576"/>
    </source>
</evidence>
<name>A0A517XYI9_9BACT</name>
<proteinExistence type="predicted"/>
<protein>
    <recommendedName>
        <fullName evidence="4">Lipoprotein</fullName>
    </recommendedName>
</protein>
<dbReference type="Proteomes" id="UP000319576">
    <property type="component" value="Chromosome"/>
</dbReference>
<keyword evidence="3" id="KW-1185">Reference proteome</keyword>
<dbReference type="EMBL" id="CP036273">
    <property type="protein sequence ID" value="QDU22600.1"/>
    <property type="molecule type" value="Genomic_DNA"/>
</dbReference>
<dbReference type="PROSITE" id="PS51257">
    <property type="entry name" value="PROKAR_LIPOPROTEIN"/>
    <property type="match status" value="1"/>
</dbReference>
<dbReference type="OrthoDB" id="279175at2"/>
<gene>
    <name evidence="2" type="ORF">ETAA1_45830</name>
</gene>
<evidence type="ECO:0008006" key="4">
    <source>
        <dbReference type="Google" id="ProtNLM"/>
    </source>
</evidence>
<sequence precursor="true">MTRAVVLMFALAVGCAAYRPTADAVVVARAAAPGRQPDPADVKALESTLRALLLKNLPEPLVSSSDDWGRQAEGVVGHKFHKDGLRLRTEQLRGMRNDGTWRKIELRAVNPSHTLGLGIVEAAYPEPGRATFTAHVGTDCAIKFEQQLWRNGTRLYSGETRARCRAAVAMKCEAVTRVERKDGGIIPDVVCRLKVTDAQLFYEKLVVEHTAGIGGDGARVLGDAVIETVRRVKPQLERDLLAKANAAVVKAADTKEVRLSVDSLLKGR</sequence>
<evidence type="ECO:0000313" key="2">
    <source>
        <dbReference type="EMBL" id="QDU22600.1"/>
    </source>
</evidence>
<keyword evidence="1" id="KW-0732">Signal</keyword>
<feature type="chain" id="PRO_5022154163" description="Lipoprotein" evidence="1">
    <location>
        <begin position="25"/>
        <end position="268"/>
    </location>
</feature>
<organism evidence="2 3">
    <name type="scientific">Urbifossiella limnaea</name>
    <dbReference type="NCBI Taxonomy" id="2528023"/>
    <lineage>
        <taxon>Bacteria</taxon>
        <taxon>Pseudomonadati</taxon>
        <taxon>Planctomycetota</taxon>
        <taxon>Planctomycetia</taxon>
        <taxon>Gemmatales</taxon>
        <taxon>Gemmataceae</taxon>
        <taxon>Urbifossiella</taxon>
    </lineage>
</organism>
<evidence type="ECO:0000256" key="1">
    <source>
        <dbReference type="SAM" id="SignalP"/>
    </source>
</evidence>
<dbReference type="KEGG" id="uli:ETAA1_45830"/>
<accession>A0A517XYI9</accession>